<sequence>MERKGTFKVEFLQKIEQEVQRKWDADKVYEATAPANYDRDDRRKYFVNFPFPYMNGRLHLGHTFTLSKCEFAARYQRLKGKNVLFPFGFHCTGMPIKACADKLKREMETYGNPPVFPQAVVEQVEQESEDLAAKDKSKGKKSKAVAKAGTSKYQWDIMRSLGLGDEEISKFADASHWLEYFPPLGMSDLKSLGLHVDWRRTFITTDANPFYDSFVRWQFVRLKAQGKIKYGKRYTIYSPIDSQPCMDHDRSSGEGVGPQEYTLIKMKLQPPYPKRLSKYAGKNVYMVAATLRPETMYGQTNCWIRPDMDYIAFTTKDGEVFICTKRAAINMSYQGFTSQDGKIGEITQLKGEDLLGVALASPLTSHQTIYALPMMTIKPDKGTGVVTSVPSDSPDDYAALVDLKKKQALREKYSIEDHMVLPYEPIPIIEIPELGNLSAVFAYEKFNIQSQNDKDKLQEAKDLCYLKGFYDGVLLVGEYKGSKVQDVKIKCKRDMLELKTAASYYEPEKLVMSRSGDECVVALCDQWYLDYGEENWKAKAEECLANLNTYHDEVRRNFVSSLNWLHEYACSRTYGLGTKLPWDENWLIESLSDSTIYMSYYTIAHFLQGNTFKGDKGNEYGIKPEDMTMEVWDYIFLNGQFPKSSRIPRKTLESMRHEFLYWYPVDMRVSGKDLIQNHLTFFIYVHTALWSDPKMWPRSIRANGHLLLNSAKMSKSDGNFLTLYEAVGKYSADGMRLALADAGDSIEDANFVETAADAGILRLYTFVEWVNEMIATRDVLRSGPADTFHDRVFLSEINQKIAETEDNYEKLQFKEALKTGFFELQAVRDKYRELSSNYGMHHDLVFKFIRVQALLMAPVCPHIAEHVYSLLGEGSILAAKWPETSAIDLGLIKSSAYLMDAAHEFRLQLKNLTAQGKKGKVAQEKPTQAVIWVAKSYPKWQELILTKLKEMYLANGGTFPDNKSIAVELGKIAELKKYTKRVMPFVQFLKEKVESNGLDVLNLTSDVDEIDLLLKNKDYLVQTLNLEDLRISYTDAGDAPEKVKLETTPGTPFITFPPPLPGVKLKLINPQPQSGMFSESVIVQDKMPLRNLTNLLRKKQDGKIEFWRWKDPELGPRKIPNCEDCTAGKIKIDVDSEFLVDMERQQISIKDRTGVHPIGTQITYLILR</sequence>
<dbReference type="PANTHER" id="PTHR45794">
    <property type="entry name" value="LEUCYL-TRNA SYNTHETASE"/>
    <property type="match status" value="1"/>
</dbReference>
<evidence type="ECO:0000256" key="6">
    <source>
        <dbReference type="ARBA" id="ARBA00022917"/>
    </source>
</evidence>
<keyword evidence="7 9" id="KW-0030">Aminoacyl-tRNA synthetase</keyword>
<evidence type="ECO:0000256" key="1">
    <source>
        <dbReference type="ARBA" id="ARBA00005594"/>
    </source>
</evidence>
<keyword evidence="3 9" id="KW-0436">Ligase</keyword>
<dbReference type="InterPro" id="IPR054509">
    <property type="entry name" value="LARS1_ULD"/>
</dbReference>
<evidence type="ECO:0000256" key="9">
    <source>
        <dbReference type="RuleBase" id="RU363035"/>
    </source>
</evidence>
<dbReference type="InterPro" id="IPR055416">
    <property type="entry name" value="RBD_LARS1"/>
</dbReference>
<keyword evidence="15" id="KW-1185">Reference proteome</keyword>
<dbReference type="Gene3D" id="3.90.740.10">
    <property type="entry name" value="Valyl/Leucyl/Isoleucyl-tRNA synthetase, editing domain"/>
    <property type="match status" value="1"/>
</dbReference>
<keyword evidence="4 9" id="KW-0547">Nucleotide-binding</keyword>
<dbReference type="EMBL" id="AP028925">
    <property type="protein sequence ID" value="BET03467.1"/>
    <property type="molecule type" value="Genomic_DNA"/>
</dbReference>
<evidence type="ECO:0000259" key="11">
    <source>
        <dbReference type="Pfam" id="PF08264"/>
    </source>
</evidence>
<protein>
    <recommendedName>
        <fullName evidence="2">leucine--tRNA ligase</fullName>
        <ecNumber evidence="2">6.1.1.4</ecNumber>
    </recommendedName>
    <alternativeName>
        <fullName evidence="8">Leucyl-tRNA synthetase</fullName>
    </alternativeName>
</protein>
<dbReference type="Pfam" id="PF08264">
    <property type="entry name" value="Anticodon_1"/>
    <property type="match status" value="1"/>
</dbReference>
<dbReference type="InterPro" id="IPR013155">
    <property type="entry name" value="M/V/L/I-tRNA-synth_anticd-bd"/>
</dbReference>
<evidence type="ECO:0000259" key="12">
    <source>
        <dbReference type="Pfam" id="PF22947"/>
    </source>
</evidence>
<comment type="similarity">
    <text evidence="1 9">Belongs to the class-I aminoacyl-tRNA synthetase family.</text>
</comment>
<accession>A0ABN7BGJ3</accession>
<evidence type="ECO:0000256" key="4">
    <source>
        <dbReference type="ARBA" id="ARBA00022741"/>
    </source>
</evidence>
<dbReference type="InterPro" id="IPR001412">
    <property type="entry name" value="aa-tRNA-synth_I_CS"/>
</dbReference>
<name>A0ABN7BGJ3_9HEMI</name>
<organism evidence="14 15">
    <name type="scientific">Nesidiocoris tenuis</name>
    <dbReference type="NCBI Taxonomy" id="355587"/>
    <lineage>
        <taxon>Eukaryota</taxon>
        <taxon>Metazoa</taxon>
        <taxon>Ecdysozoa</taxon>
        <taxon>Arthropoda</taxon>
        <taxon>Hexapoda</taxon>
        <taxon>Insecta</taxon>
        <taxon>Pterygota</taxon>
        <taxon>Neoptera</taxon>
        <taxon>Paraneoptera</taxon>
        <taxon>Hemiptera</taxon>
        <taxon>Heteroptera</taxon>
        <taxon>Panheteroptera</taxon>
        <taxon>Cimicomorpha</taxon>
        <taxon>Miridae</taxon>
        <taxon>Dicyphina</taxon>
        <taxon>Nesidiocoris</taxon>
    </lineage>
</organism>
<keyword evidence="5 9" id="KW-0067">ATP-binding</keyword>
<dbReference type="CDD" id="cd07959">
    <property type="entry name" value="Anticodon_Ia_Leu_AEc"/>
    <property type="match status" value="1"/>
</dbReference>
<dbReference type="SUPFAM" id="SSF50677">
    <property type="entry name" value="ValRS/IleRS/LeuRS editing domain"/>
    <property type="match status" value="1"/>
</dbReference>
<reference evidence="14 15" key="1">
    <citation type="submission" date="2023-09" db="EMBL/GenBank/DDBJ databases">
        <title>Nesidiocoris tenuis whole genome shotgun sequence.</title>
        <authorList>
            <person name="Shibata T."/>
            <person name="Shimoda M."/>
            <person name="Kobayashi T."/>
            <person name="Uehara T."/>
        </authorList>
    </citation>
    <scope>NUCLEOTIDE SEQUENCE [LARGE SCALE GENOMIC DNA]</scope>
    <source>
        <strain evidence="14 15">Japan</strain>
    </source>
</reference>
<evidence type="ECO:0000256" key="3">
    <source>
        <dbReference type="ARBA" id="ARBA00022598"/>
    </source>
</evidence>
<dbReference type="PROSITE" id="PS00178">
    <property type="entry name" value="AA_TRNA_LIGASE_I"/>
    <property type="match status" value="1"/>
</dbReference>
<dbReference type="PANTHER" id="PTHR45794:SF1">
    <property type="entry name" value="LEUCINE--TRNA LIGASE, CYTOPLASMIC"/>
    <property type="match status" value="1"/>
</dbReference>
<dbReference type="Gene3D" id="1.10.730.10">
    <property type="entry name" value="Isoleucyl-tRNA Synthetase, Domain 1"/>
    <property type="match status" value="1"/>
</dbReference>
<feature type="domain" description="Aminoacyl-tRNA synthetase class Ia" evidence="10">
    <location>
        <begin position="19"/>
        <end position="103"/>
    </location>
</feature>
<dbReference type="Pfam" id="PF00133">
    <property type="entry name" value="tRNA-synt_1"/>
    <property type="match status" value="2"/>
</dbReference>
<evidence type="ECO:0000313" key="15">
    <source>
        <dbReference type="Proteomes" id="UP001307889"/>
    </source>
</evidence>
<keyword evidence="6 9" id="KW-0648">Protein biosynthesis</keyword>
<feature type="domain" description="Leucine--tRNA ligase ubiquitin-like" evidence="12">
    <location>
        <begin position="1061"/>
        <end position="1165"/>
    </location>
</feature>
<gene>
    <name evidence="14" type="ORF">NTJ_16285</name>
</gene>
<evidence type="ECO:0000256" key="8">
    <source>
        <dbReference type="ARBA" id="ARBA00030520"/>
    </source>
</evidence>
<feature type="domain" description="Methionyl/Valyl/Leucyl/Isoleucyl-tRNA synthetase anticodon-binding" evidence="11">
    <location>
        <begin position="790"/>
        <end position="894"/>
    </location>
</feature>
<evidence type="ECO:0000256" key="2">
    <source>
        <dbReference type="ARBA" id="ARBA00013164"/>
    </source>
</evidence>
<evidence type="ECO:0000259" key="10">
    <source>
        <dbReference type="Pfam" id="PF00133"/>
    </source>
</evidence>
<feature type="domain" description="Aminoacyl-tRNA synthetase class Ia" evidence="10">
    <location>
        <begin position="184"/>
        <end position="750"/>
    </location>
</feature>
<dbReference type="Pfam" id="PF24810">
    <property type="entry name" value="RBD_LARS1"/>
    <property type="match status" value="1"/>
</dbReference>
<dbReference type="Pfam" id="PF22947">
    <property type="entry name" value="ULD_3"/>
    <property type="match status" value="1"/>
</dbReference>
<dbReference type="NCBIfam" id="NF008957">
    <property type="entry name" value="PRK12300.1"/>
    <property type="match status" value="1"/>
</dbReference>
<dbReference type="InterPro" id="IPR002300">
    <property type="entry name" value="aa-tRNA-synth_Ia"/>
</dbReference>
<dbReference type="InterPro" id="IPR014729">
    <property type="entry name" value="Rossmann-like_a/b/a_fold"/>
</dbReference>
<dbReference type="Gene3D" id="3.40.50.620">
    <property type="entry name" value="HUPs"/>
    <property type="match status" value="1"/>
</dbReference>
<dbReference type="InterPro" id="IPR009008">
    <property type="entry name" value="Val/Leu/Ile-tRNA-synth_edit"/>
</dbReference>
<dbReference type="Proteomes" id="UP001307889">
    <property type="component" value="Chromosome 17"/>
</dbReference>
<proteinExistence type="inferred from homology"/>
<feature type="domain" description="Leucine--tRNA ligase RagD-binding" evidence="13">
    <location>
        <begin position="933"/>
        <end position="1005"/>
    </location>
</feature>
<evidence type="ECO:0000256" key="5">
    <source>
        <dbReference type="ARBA" id="ARBA00022840"/>
    </source>
</evidence>
<dbReference type="InterPro" id="IPR004493">
    <property type="entry name" value="Leu-tRNA-synth_Ia_arc/euk"/>
</dbReference>
<dbReference type="EC" id="6.1.1.4" evidence="2"/>
<evidence type="ECO:0000256" key="7">
    <source>
        <dbReference type="ARBA" id="ARBA00023146"/>
    </source>
</evidence>
<dbReference type="NCBIfam" id="TIGR00395">
    <property type="entry name" value="leuS_arch"/>
    <property type="match status" value="1"/>
</dbReference>
<evidence type="ECO:0000259" key="13">
    <source>
        <dbReference type="Pfam" id="PF24810"/>
    </source>
</evidence>
<dbReference type="SUPFAM" id="SSF52374">
    <property type="entry name" value="Nucleotidylyl transferase"/>
    <property type="match status" value="1"/>
</dbReference>
<evidence type="ECO:0000313" key="14">
    <source>
        <dbReference type="EMBL" id="BET03467.1"/>
    </source>
</evidence>
<dbReference type="SUPFAM" id="SSF47323">
    <property type="entry name" value="Anticodon-binding domain of a subclass of class I aminoacyl-tRNA synthetases"/>
    <property type="match status" value="1"/>
</dbReference>
<dbReference type="InterPro" id="IPR009080">
    <property type="entry name" value="tRNAsynth_Ia_anticodon-bd"/>
</dbReference>